<comment type="caution">
    <text evidence="2">The sequence shown here is derived from an EMBL/GenBank/DDBJ whole genome shotgun (WGS) entry which is preliminary data.</text>
</comment>
<dbReference type="Proteomes" id="UP000003643">
    <property type="component" value="Unassembled WGS sequence"/>
</dbReference>
<dbReference type="InterPro" id="IPR000073">
    <property type="entry name" value="AB_hydrolase_1"/>
</dbReference>
<dbReference type="PANTHER" id="PTHR43798">
    <property type="entry name" value="MONOACYLGLYCEROL LIPASE"/>
    <property type="match status" value="1"/>
</dbReference>
<dbReference type="EMBL" id="ADVK01000023">
    <property type="protein sequence ID" value="EFG95570.1"/>
    <property type="molecule type" value="Genomic_DNA"/>
</dbReference>
<dbReference type="InterPro" id="IPR029058">
    <property type="entry name" value="AB_hydrolase_fold"/>
</dbReference>
<dbReference type="EC" id="3.7.1.-" evidence="2"/>
<keyword evidence="2" id="KW-0378">Hydrolase</keyword>
<feature type="domain" description="AB hydrolase-1" evidence="1">
    <location>
        <begin position="24"/>
        <end position="259"/>
    </location>
</feature>
<sequence length="280" mass="33021">MRGKIMFFNYYNEKVYYEEFGEDKPILIIHGLACNIELMKGCIEPIFKKVNGYKRIYIDLLGMGKSNNCSLEYASSDKILDMLLSFIKEKIDKEFLLIGESYGGYLSRGIVSKCYKNVKGLMLLCSMIIPDDSKRVLPVGNLKFHDKEFLEKLDKNRREFFLEYMIIANEKMYKRFEKEVISGIEQANNDFIEKLRENYSFTFNIDEEIKMTNFSKPTLFIAGRQDNIVGYHDLYNLLEDYPRATFVILDIAGHNLQIEQEELFNSLFLNWLERIEKYSI</sequence>
<accession>D5RCA6</accession>
<evidence type="ECO:0000313" key="3">
    <source>
        <dbReference type="Proteomes" id="UP000003643"/>
    </source>
</evidence>
<proteinExistence type="predicted"/>
<dbReference type="GO" id="GO:0016787">
    <property type="term" value="F:hydrolase activity"/>
    <property type="evidence" value="ECO:0007669"/>
    <property type="project" value="UniProtKB-KW"/>
</dbReference>
<dbReference type="Gene3D" id="3.40.50.1820">
    <property type="entry name" value="alpha/beta hydrolase"/>
    <property type="match status" value="1"/>
</dbReference>
<dbReference type="PANTHER" id="PTHR43798:SF6">
    <property type="entry name" value="HYDROLASE, PUTATIVE (AFU_ORTHOLOGUE AFUA_4G13070)-RELATED"/>
    <property type="match status" value="1"/>
</dbReference>
<reference evidence="2 3" key="1">
    <citation type="submission" date="2010-04" db="EMBL/GenBank/DDBJ databases">
        <authorList>
            <person name="Qin X."/>
            <person name="Bachman B."/>
            <person name="Battles P."/>
            <person name="Bell A."/>
            <person name="Bess C."/>
            <person name="Bickham C."/>
            <person name="Chaboub L."/>
            <person name="Chen D."/>
            <person name="Coyle M."/>
            <person name="Deiros D.R."/>
            <person name="Dinh H."/>
            <person name="Forbes L."/>
            <person name="Fowler G."/>
            <person name="Francisco L."/>
            <person name="Fu Q."/>
            <person name="Gubbala S."/>
            <person name="Hale W."/>
            <person name="Han Y."/>
            <person name="Hemphill L."/>
            <person name="Highlander S.K."/>
            <person name="Hirani K."/>
            <person name="Hogues M."/>
            <person name="Jackson L."/>
            <person name="Jakkamsetti A."/>
            <person name="Javaid M."/>
            <person name="Jiang H."/>
            <person name="Korchina V."/>
            <person name="Kovar C."/>
            <person name="Lara F."/>
            <person name="Lee S."/>
            <person name="Mata R."/>
            <person name="Mathew T."/>
            <person name="Moen C."/>
            <person name="Morales K."/>
            <person name="Munidasa M."/>
            <person name="Nazareth L."/>
            <person name="Ngo R."/>
            <person name="Nguyen L."/>
            <person name="Okwuonu G."/>
            <person name="Ongeri F."/>
            <person name="Patil S."/>
            <person name="Petrosino J."/>
            <person name="Pham C."/>
            <person name="Pham P."/>
            <person name="Pu L.-L."/>
            <person name="Puazo M."/>
            <person name="Raj R."/>
            <person name="Reid J."/>
            <person name="Rouhana J."/>
            <person name="Saada N."/>
            <person name="Shang Y."/>
            <person name="Simmons D."/>
            <person name="Thornton R."/>
            <person name="Warren J."/>
            <person name="Weissenberger G."/>
            <person name="Zhang J."/>
            <person name="Zhang L."/>
            <person name="Zhou C."/>
            <person name="Zhu D."/>
            <person name="Muzny D."/>
            <person name="Worley K."/>
            <person name="Gibbs R."/>
        </authorList>
    </citation>
    <scope>NUCLEOTIDE SEQUENCE [LARGE SCALE GENOMIC DNA]</scope>
    <source>
        <strain evidence="3">ATCC 23726 / VPI 4351</strain>
    </source>
</reference>
<gene>
    <name evidence="2" type="ORF">HMPREF0397_0841</name>
</gene>
<evidence type="ECO:0000313" key="2">
    <source>
        <dbReference type="EMBL" id="EFG95570.1"/>
    </source>
</evidence>
<name>D5RCA6_FUSN2</name>
<dbReference type="InterPro" id="IPR050266">
    <property type="entry name" value="AB_hydrolase_sf"/>
</dbReference>
<dbReference type="SUPFAM" id="SSF53474">
    <property type="entry name" value="alpha/beta-Hydrolases"/>
    <property type="match status" value="1"/>
</dbReference>
<dbReference type="Pfam" id="PF00561">
    <property type="entry name" value="Abhydrolase_1"/>
    <property type="match status" value="1"/>
</dbReference>
<evidence type="ECO:0000259" key="1">
    <source>
        <dbReference type="Pfam" id="PF00561"/>
    </source>
</evidence>
<protein>
    <submittedName>
        <fullName evidence="2">Hydrolase, alpha/beta domain protein</fullName>
        <ecNumber evidence="2">3.7.1.-</ecNumber>
    </submittedName>
</protein>
<dbReference type="PRINTS" id="PR00111">
    <property type="entry name" value="ABHYDROLASE"/>
</dbReference>
<dbReference type="AlphaFoldDB" id="D5RCA6"/>
<organism evidence="2 3">
    <name type="scientific">Fusobacterium nucleatum subsp. nucleatum (strain ATCC 23726 / VPI 4351)</name>
    <dbReference type="NCBI Taxonomy" id="525283"/>
    <lineage>
        <taxon>Bacteria</taxon>
        <taxon>Fusobacteriati</taxon>
        <taxon>Fusobacteriota</taxon>
        <taxon>Fusobacteriia</taxon>
        <taxon>Fusobacteriales</taxon>
        <taxon>Fusobacteriaceae</taxon>
        <taxon>Fusobacterium</taxon>
    </lineage>
</organism>